<feature type="transmembrane region" description="Helical" evidence="1">
    <location>
        <begin position="401"/>
        <end position="420"/>
    </location>
</feature>
<evidence type="ECO:0000313" key="2">
    <source>
        <dbReference type="EMBL" id="TXC70068.1"/>
    </source>
</evidence>
<dbReference type="AlphaFoldDB" id="A0A5C6UDN3"/>
<keyword evidence="1" id="KW-0472">Membrane</keyword>
<feature type="transmembrane region" description="Helical" evidence="1">
    <location>
        <begin position="432"/>
        <end position="451"/>
    </location>
</feature>
<dbReference type="RefSeq" id="WP_147079906.1">
    <property type="nucleotide sequence ID" value="NZ_VOQR01000001.1"/>
</dbReference>
<feature type="transmembrane region" description="Helical" evidence="1">
    <location>
        <begin position="201"/>
        <end position="229"/>
    </location>
</feature>
<feature type="transmembrane region" description="Helical" evidence="1">
    <location>
        <begin position="375"/>
        <end position="395"/>
    </location>
</feature>
<keyword evidence="1" id="KW-0812">Transmembrane</keyword>
<accession>A0A5C6UDN3</accession>
<dbReference type="EMBL" id="VOQR01000001">
    <property type="protein sequence ID" value="TXC70068.1"/>
    <property type="molecule type" value="Genomic_DNA"/>
</dbReference>
<dbReference type="OrthoDB" id="7888991at2"/>
<feature type="transmembrane region" description="Helical" evidence="1">
    <location>
        <begin position="249"/>
        <end position="274"/>
    </location>
</feature>
<comment type="caution">
    <text evidence="2">The sequence shown here is derived from an EMBL/GenBank/DDBJ whole genome shotgun (WGS) entry which is preliminary data.</text>
</comment>
<keyword evidence="3" id="KW-1185">Reference proteome</keyword>
<feature type="transmembrane region" description="Helical" evidence="1">
    <location>
        <begin position="286"/>
        <end position="311"/>
    </location>
</feature>
<reference evidence="2 3" key="1">
    <citation type="journal article" date="2013" name="Antonie Van Leeuwenhoek">
        <title>Sphingomonas ginsenosidivorax sp. nov., with the ability to transform ginsenosides.</title>
        <authorList>
            <person name="Jin X.F."/>
            <person name="Kim J.K."/>
            <person name="Liu Q.M."/>
            <person name="Kang M.S."/>
            <person name="He D."/>
            <person name="Jin F.X."/>
            <person name="Kim S.C."/>
            <person name="Im W.T."/>
        </authorList>
    </citation>
    <scope>NUCLEOTIDE SEQUENCE [LARGE SCALE GENOMIC DNA]</scope>
    <source>
        <strain evidence="2 3">KHI67</strain>
    </source>
</reference>
<protein>
    <recommendedName>
        <fullName evidence="4">Glycosyltransferase RgtA/B/C/D-like domain-containing protein</fullName>
    </recommendedName>
</protein>
<feature type="transmembrane region" description="Helical" evidence="1">
    <location>
        <begin position="78"/>
        <end position="102"/>
    </location>
</feature>
<dbReference type="Proteomes" id="UP000321250">
    <property type="component" value="Unassembled WGS sequence"/>
</dbReference>
<organism evidence="2 3">
    <name type="scientific">Sphingomonas ginsenosidivorax</name>
    <dbReference type="NCBI Taxonomy" id="862135"/>
    <lineage>
        <taxon>Bacteria</taxon>
        <taxon>Pseudomonadati</taxon>
        <taxon>Pseudomonadota</taxon>
        <taxon>Alphaproteobacteria</taxon>
        <taxon>Sphingomonadales</taxon>
        <taxon>Sphingomonadaceae</taxon>
        <taxon>Sphingomonas</taxon>
    </lineage>
</organism>
<feature type="transmembrane region" description="Helical" evidence="1">
    <location>
        <begin position="44"/>
        <end position="66"/>
    </location>
</feature>
<feature type="transmembrane region" description="Helical" evidence="1">
    <location>
        <begin position="162"/>
        <end position="189"/>
    </location>
</feature>
<feature type="transmembrane region" description="Helical" evidence="1">
    <location>
        <begin position="13"/>
        <end position="32"/>
    </location>
</feature>
<keyword evidence="1" id="KW-1133">Transmembrane helix</keyword>
<evidence type="ECO:0008006" key="4">
    <source>
        <dbReference type="Google" id="ProtNLM"/>
    </source>
</evidence>
<evidence type="ECO:0000256" key="1">
    <source>
        <dbReference type="SAM" id="Phobius"/>
    </source>
</evidence>
<name>A0A5C6UDN3_9SPHN</name>
<proteinExistence type="predicted"/>
<sequence length="564" mass="60682">MEPSASADPVQSLLLRSGIAALLLCALAAITIRHTVPDTLIDYYFFHQDAWLLGASGLMLCVLSRFDLGERPLALRAGPLAACVIVAAVLAYAGSFVVMERFALSRDEIMADFAADYFRRGQAGRPIPAGLGALASAMMPWAGTEHGLWTSNYLPVSSLLRAAAWLLGDPFFAGPLLLVIGCGGLWMSARRIWPDRREPAVVALVLALTSTQLLANAMTAYAMTAHFALNAVWLAFYLRRDARGNAAAIAIGLLATGLHQIQFHMLFVSGFIVWDFASGRRRTATLYVGACIGYLVVWGIVYPDVVLRWLLGPPPVTAEPRLPLGALLMKFAGRIGDLQPISSLARFAAWQNVLLLPLAFAGARDLRDADGKPTIMVAFAASCTVGLLSMVYQGHGYGYRYLHGLLPCLCLLAAGGWVHLSKGRGRPMPATLLWAGCGFALLFTAPVALTLSRSFLYPYAAAYRVLRAAPADVVLVDGRGGAFIEDLVRIDGPIARPILLDLSFVPLRVLPRLCAAGRVMIFDQMQARPLGIRPGGDAGKYERHLVASRALLARLHCGQPVPLG</sequence>
<gene>
    <name evidence="2" type="ORF">FSB78_03200</name>
</gene>
<evidence type="ECO:0000313" key="3">
    <source>
        <dbReference type="Proteomes" id="UP000321250"/>
    </source>
</evidence>